<feature type="transmembrane region" description="Helical" evidence="1">
    <location>
        <begin position="7"/>
        <end position="29"/>
    </location>
</feature>
<reference evidence="2 3" key="1">
    <citation type="journal article" date="2005" name="Genome Res.">
        <title>Complete genome sequence of the hyperthermophilic archaeon Thermococcus kodakaraensis KOD1 and comparison with Pyrococcus genomes.</title>
        <authorList>
            <person name="Fukui T."/>
            <person name="Atomi H."/>
            <person name="Kanai T."/>
            <person name="Matsumi R."/>
            <person name="Fujiwara S."/>
            <person name="Imanaka T."/>
        </authorList>
    </citation>
    <scope>NUCLEOTIDE SEQUENCE [LARGE SCALE GENOMIC DNA]</scope>
    <source>
        <strain evidence="3">ATCC BAA-918 / JCM 12380 / KOD1</strain>
    </source>
</reference>
<feature type="transmembrane region" description="Helical" evidence="1">
    <location>
        <begin position="243"/>
        <end position="262"/>
    </location>
</feature>
<sequence length="304" mass="34022">MNAIKRLLAALSLGYVLYFYSELAFWGRWKADDTIIGAIMTWLIYSVLAFFVLLMAERLKADSPYSVFLVGAVFGWLVEGVIVQEAYKAFPFQLVWTPLAWHALISMLLGAYLARRAIGEWSLPRAAVLFAGLGVFFGLWATYWKLEDGYAVSVGHFAAYTLISTVFLVVAYFTFDLTVPEEFIPTRWEIGAFGTVVAFFALFTFIAVPFSPLVLLPLLALTLYALKGLKGEKNFLRGSRAPAYRYLPPLIIPLFAVPTYAALKDVRFEVNVPVALVTSGVGLFLYVKGIYRGLKARRSGKIWD</sequence>
<dbReference type="STRING" id="69014.TK0832"/>
<feature type="transmembrane region" description="Helical" evidence="1">
    <location>
        <begin position="126"/>
        <end position="144"/>
    </location>
</feature>
<keyword evidence="1" id="KW-0812">Transmembrane</keyword>
<dbReference type="InParanoid" id="Q5JDF9"/>
<dbReference type="RefSeq" id="WP_011249783.1">
    <property type="nucleotide sequence ID" value="NC_006624.1"/>
</dbReference>
<accession>Q5JDF9</accession>
<evidence type="ECO:0000313" key="2">
    <source>
        <dbReference type="EMBL" id="BAD85021.1"/>
    </source>
</evidence>
<dbReference type="GeneID" id="78447347"/>
<protein>
    <submittedName>
        <fullName evidence="2">Hypothetical membrane protein, conserved</fullName>
    </submittedName>
</protein>
<keyword evidence="1" id="KW-0472">Membrane</keyword>
<evidence type="ECO:0000313" key="3">
    <source>
        <dbReference type="Proteomes" id="UP000000536"/>
    </source>
</evidence>
<feature type="transmembrane region" description="Helical" evidence="1">
    <location>
        <begin position="187"/>
        <end position="208"/>
    </location>
</feature>
<feature type="transmembrane region" description="Helical" evidence="1">
    <location>
        <begin position="93"/>
        <end position="114"/>
    </location>
</feature>
<feature type="transmembrane region" description="Helical" evidence="1">
    <location>
        <begin position="214"/>
        <end position="231"/>
    </location>
</feature>
<feature type="transmembrane region" description="Helical" evidence="1">
    <location>
        <begin position="150"/>
        <end position="175"/>
    </location>
</feature>
<dbReference type="KEGG" id="tko:TK0832"/>
<evidence type="ECO:0000256" key="1">
    <source>
        <dbReference type="SAM" id="Phobius"/>
    </source>
</evidence>
<name>Q5JDF9_THEKO</name>
<dbReference type="Proteomes" id="UP000000536">
    <property type="component" value="Chromosome"/>
</dbReference>
<dbReference type="AlphaFoldDB" id="Q5JDF9"/>
<dbReference type="PATRIC" id="fig|69014.16.peg.812"/>
<gene>
    <name evidence="2" type="ordered locus">TK0832</name>
</gene>
<keyword evidence="3" id="KW-1185">Reference proteome</keyword>
<feature type="transmembrane region" description="Helical" evidence="1">
    <location>
        <begin position="35"/>
        <end position="55"/>
    </location>
</feature>
<feature type="transmembrane region" description="Helical" evidence="1">
    <location>
        <begin position="67"/>
        <end position="87"/>
    </location>
</feature>
<dbReference type="EMBL" id="AP006878">
    <property type="protein sequence ID" value="BAD85021.1"/>
    <property type="molecule type" value="Genomic_DNA"/>
</dbReference>
<dbReference type="HOGENOM" id="CLU_914049_0_0_2"/>
<dbReference type="EnsemblBacteria" id="BAD85021">
    <property type="protein sequence ID" value="BAD85021"/>
    <property type="gene ID" value="TK0832"/>
</dbReference>
<proteinExistence type="predicted"/>
<organism evidence="2 3">
    <name type="scientific">Thermococcus kodakarensis (strain ATCC BAA-918 / JCM 12380 / KOD1)</name>
    <name type="common">Pyrococcus kodakaraensis (strain KOD1)</name>
    <dbReference type="NCBI Taxonomy" id="69014"/>
    <lineage>
        <taxon>Archaea</taxon>
        <taxon>Methanobacteriati</taxon>
        <taxon>Methanobacteriota</taxon>
        <taxon>Thermococci</taxon>
        <taxon>Thermococcales</taxon>
        <taxon>Thermococcaceae</taxon>
        <taxon>Thermococcus</taxon>
    </lineage>
</organism>
<feature type="transmembrane region" description="Helical" evidence="1">
    <location>
        <begin position="274"/>
        <end position="291"/>
    </location>
</feature>
<dbReference type="eggNOG" id="arCOG07124">
    <property type="taxonomic scope" value="Archaea"/>
</dbReference>
<keyword evidence="1" id="KW-1133">Transmembrane helix</keyword>
<dbReference type="OrthoDB" id="102389at2157"/>